<protein>
    <recommendedName>
        <fullName evidence="5">Large ribosomal subunit protein uL11</fullName>
    </recommendedName>
</protein>
<dbReference type="InterPro" id="IPR000911">
    <property type="entry name" value="Ribosomal_uL11"/>
</dbReference>
<comment type="function">
    <text evidence="5">Forms part of the ribosomal stalk which helps the ribosome interact with GTP-bound translation factors.</text>
</comment>
<dbReference type="Gene3D" id="1.10.10.250">
    <property type="entry name" value="Ribosomal protein L11, C-terminal domain"/>
    <property type="match status" value="1"/>
</dbReference>
<dbReference type="STRING" id="1202539.A355_0194"/>
<dbReference type="PANTHER" id="PTHR11661:SF1">
    <property type="entry name" value="LARGE RIBOSOMAL SUBUNIT PROTEIN UL11M"/>
    <property type="match status" value="1"/>
</dbReference>
<dbReference type="InterPro" id="IPR020784">
    <property type="entry name" value="Ribosomal_uL11_N"/>
</dbReference>
<keyword evidence="5" id="KW-0699">rRNA-binding</keyword>
<organism evidence="9 10">
    <name type="scientific">Candidatus Carsonella ruddii HT isolate Thao2000</name>
    <dbReference type="NCBI Taxonomy" id="1202539"/>
    <lineage>
        <taxon>Bacteria</taxon>
        <taxon>Pseudomonadati</taxon>
        <taxon>Pseudomonadota</taxon>
        <taxon>Gammaproteobacteria</taxon>
        <taxon>Oceanospirillales</taxon>
        <taxon>Halomonadaceae</taxon>
        <taxon>Zymobacter group</taxon>
        <taxon>Candidatus Carsonella</taxon>
    </lineage>
</organism>
<dbReference type="AlphaFoldDB" id="J3YQI1"/>
<evidence type="ECO:0000313" key="9">
    <source>
        <dbReference type="EMBL" id="AFP84213.1"/>
    </source>
</evidence>
<dbReference type="RefSeq" id="WP_014887513.1">
    <property type="nucleotide sequence ID" value="NC_018417.1"/>
</dbReference>
<keyword evidence="5" id="KW-0694">RNA-binding</keyword>
<evidence type="ECO:0000256" key="1">
    <source>
        <dbReference type="ARBA" id="ARBA00010537"/>
    </source>
</evidence>
<dbReference type="Pfam" id="PF00298">
    <property type="entry name" value="Ribosomal_L11"/>
    <property type="match status" value="1"/>
</dbReference>
<dbReference type="Proteomes" id="UP000003933">
    <property type="component" value="Chromosome"/>
</dbReference>
<evidence type="ECO:0000259" key="7">
    <source>
        <dbReference type="Pfam" id="PF00298"/>
    </source>
</evidence>
<evidence type="ECO:0000256" key="4">
    <source>
        <dbReference type="ARBA" id="ARBA00023274"/>
    </source>
</evidence>
<feature type="domain" description="Large ribosomal subunit protein uL11 N-terminal" evidence="8">
    <location>
        <begin position="8"/>
        <end position="60"/>
    </location>
</feature>
<dbReference type="InterPro" id="IPR036796">
    <property type="entry name" value="Ribosomal_uL11_N_sf"/>
</dbReference>
<evidence type="ECO:0000256" key="5">
    <source>
        <dbReference type="HAMAP-Rule" id="MF_00736"/>
    </source>
</evidence>
<dbReference type="HOGENOM" id="CLU_074237_2_0_6"/>
<dbReference type="InterPro" id="IPR036769">
    <property type="entry name" value="Ribosomal_uL11_C_sf"/>
</dbReference>
<dbReference type="Pfam" id="PF03946">
    <property type="entry name" value="Ribosomal_L11_N"/>
    <property type="match status" value="1"/>
</dbReference>
<keyword evidence="2 5" id="KW-0488">Methylation</keyword>
<dbReference type="KEGG" id="crt:A355_0194"/>
<dbReference type="PATRIC" id="fig|1202539.3.peg.164"/>
<evidence type="ECO:0000313" key="10">
    <source>
        <dbReference type="Proteomes" id="UP000003933"/>
    </source>
</evidence>
<dbReference type="GO" id="GO:0070180">
    <property type="term" value="F:large ribosomal subunit rRNA binding"/>
    <property type="evidence" value="ECO:0007669"/>
    <property type="project" value="UniProtKB-UniRule"/>
</dbReference>
<reference evidence="9 10" key="1">
    <citation type="journal article" date="2012" name="Mol. Biol. Evol.">
        <title>Genome reduction and co-evolution between the primary and secondary bacterial symbionts of psyllids.</title>
        <authorList>
            <person name="Sloan D.B."/>
            <person name="Moran N.A."/>
        </authorList>
    </citation>
    <scope>NUCLEOTIDE SEQUENCE [LARGE SCALE GENOMIC DNA]</scope>
    <source>
        <strain evidence="9 10">HT</strain>
    </source>
</reference>
<gene>
    <name evidence="5 9" type="primary">rplK</name>
    <name evidence="9" type="ORF">A355_0194</name>
</gene>
<dbReference type="HAMAP" id="MF_00736">
    <property type="entry name" value="Ribosomal_uL11"/>
    <property type="match status" value="1"/>
</dbReference>
<comment type="subunit">
    <text evidence="5">Part of the ribosomal stalk of the 50S ribosomal subunit. Interacts with L10 and the large rRNA to form the base of the stalk. L10 forms an elongated spine to which L12 dimers bind in a sequential fashion forming a multimeric L10(L12)X complex.</text>
</comment>
<comment type="PTM">
    <text evidence="5">One or more lysine residues are methylated.</text>
</comment>
<keyword evidence="4 5" id="KW-0687">Ribonucleoprotein</keyword>
<name>J3YQI1_CARRU</name>
<feature type="domain" description="Large ribosomal subunit protein uL11 C-terminal" evidence="7">
    <location>
        <begin position="75"/>
        <end position="135"/>
    </location>
</feature>
<dbReference type="PANTHER" id="PTHR11661">
    <property type="entry name" value="60S RIBOSOMAL PROTEIN L12"/>
    <property type="match status" value="1"/>
</dbReference>
<sequence length="137" mass="15850">MIIKSKLKLLLKPGKATPTPPIAPILGQYGINLMNFCTKFNEMSKNINLELIHVKVILFNNLNYEIILGNESLNSYIKKTLNIEKFSNKPKIENINYINFKKINEISLYRNIFEKKKIFSVRKMIVGTLISIGINYE</sequence>
<dbReference type="GO" id="GO:0003735">
    <property type="term" value="F:structural constituent of ribosome"/>
    <property type="evidence" value="ECO:0007669"/>
    <property type="project" value="InterPro"/>
</dbReference>
<dbReference type="SMART" id="SM00649">
    <property type="entry name" value="RL11"/>
    <property type="match status" value="1"/>
</dbReference>
<evidence type="ECO:0000259" key="8">
    <source>
        <dbReference type="Pfam" id="PF03946"/>
    </source>
</evidence>
<keyword evidence="3 5" id="KW-0689">Ribosomal protein</keyword>
<dbReference type="InterPro" id="IPR020783">
    <property type="entry name" value="Ribosomal_uL11_C"/>
</dbReference>
<dbReference type="GO" id="GO:0006412">
    <property type="term" value="P:translation"/>
    <property type="evidence" value="ECO:0007669"/>
    <property type="project" value="UniProtKB-UniRule"/>
</dbReference>
<proteinExistence type="inferred from homology"/>
<dbReference type="SUPFAM" id="SSF46906">
    <property type="entry name" value="Ribosomal protein L11, C-terminal domain"/>
    <property type="match status" value="1"/>
</dbReference>
<dbReference type="Gene3D" id="3.30.1550.10">
    <property type="entry name" value="Ribosomal protein L11/L12, N-terminal domain"/>
    <property type="match status" value="1"/>
</dbReference>
<dbReference type="EMBL" id="CP003544">
    <property type="protein sequence ID" value="AFP84213.1"/>
    <property type="molecule type" value="Genomic_DNA"/>
</dbReference>
<comment type="similarity">
    <text evidence="1 5 6">Belongs to the universal ribosomal protein uL11 family.</text>
</comment>
<dbReference type="SUPFAM" id="SSF54747">
    <property type="entry name" value="Ribosomal L11/L12e N-terminal domain"/>
    <property type="match status" value="1"/>
</dbReference>
<dbReference type="OrthoDB" id="9802408at2"/>
<dbReference type="GO" id="GO:0015934">
    <property type="term" value="C:large ribosomal subunit"/>
    <property type="evidence" value="ECO:0007669"/>
    <property type="project" value="TreeGrafter"/>
</dbReference>
<evidence type="ECO:0000256" key="6">
    <source>
        <dbReference type="RuleBase" id="RU003978"/>
    </source>
</evidence>
<evidence type="ECO:0000256" key="2">
    <source>
        <dbReference type="ARBA" id="ARBA00022481"/>
    </source>
</evidence>
<accession>J3YQI1</accession>
<evidence type="ECO:0000256" key="3">
    <source>
        <dbReference type="ARBA" id="ARBA00022980"/>
    </source>
</evidence>